<keyword evidence="2" id="KW-1185">Reference proteome</keyword>
<protein>
    <recommendedName>
        <fullName evidence="3">DUF2946 domain-containing protein</fullName>
    </recommendedName>
</protein>
<name>A0ABX6T052_9SPHN</name>
<reference evidence="1 2" key="1">
    <citation type="submission" date="2020-08" db="EMBL/GenBank/DDBJ databases">
        <title>Genome sequence of Sphingomonas daechungensis KACC 18115T.</title>
        <authorList>
            <person name="Hyun D.-W."/>
            <person name="Bae J.-W."/>
        </authorList>
    </citation>
    <scope>NUCLEOTIDE SEQUENCE [LARGE SCALE GENOMIC DNA]</scope>
    <source>
        <strain evidence="1 2">KACC 18115</strain>
    </source>
</reference>
<dbReference type="RefSeq" id="WP_187714333.1">
    <property type="nucleotide sequence ID" value="NZ_CP060780.1"/>
</dbReference>
<dbReference type="EMBL" id="CP060780">
    <property type="protein sequence ID" value="QNP42901.1"/>
    <property type="molecule type" value="Genomic_DNA"/>
</dbReference>
<dbReference type="Proteomes" id="UP000516134">
    <property type="component" value="Chromosome"/>
</dbReference>
<proteinExistence type="predicted"/>
<organism evidence="1 2">
    <name type="scientific">Sphingomonas daechungensis</name>
    <dbReference type="NCBI Taxonomy" id="1176646"/>
    <lineage>
        <taxon>Bacteria</taxon>
        <taxon>Pseudomonadati</taxon>
        <taxon>Pseudomonadota</taxon>
        <taxon>Alphaproteobacteria</taxon>
        <taxon>Sphingomonadales</taxon>
        <taxon>Sphingomonadaceae</taxon>
        <taxon>Sphingomonas</taxon>
    </lineage>
</organism>
<gene>
    <name evidence="1" type="ORF">H9L15_12795</name>
</gene>
<evidence type="ECO:0000313" key="1">
    <source>
        <dbReference type="EMBL" id="QNP42901.1"/>
    </source>
</evidence>
<evidence type="ECO:0008006" key="3">
    <source>
        <dbReference type="Google" id="ProtNLM"/>
    </source>
</evidence>
<evidence type="ECO:0000313" key="2">
    <source>
        <dbReference type="Proteomes" id="UP000516134"/>
    </source>
</evidence>
<accession>A0ABX6T052</accession>
<sequence length="118" mass="12238">MVIARKGSATYVGAMTSAVLRLLTLVGLFLMPFGMGGIANAQVGEPVAATDGHCGDHQKPADAPAKMSMHCASCSALPAAYSEVGYAELKPEPPRFVIATKAVSDNELEIATPPPRRA</sequence>